<reference evidence="1" key="2">
    <citation type="journal article" date="2021" name="PeerJ">
        <title>Extensive microbial diversity within the chicken gut microbiome revealed by metagenomics and culture.</title>
        <authorList>
            <person name="Gilroy R."/>
            <person name="Ravi A."/>
            <person name="Getino M."/>
            <person name="Pursley I."/>
            <person name="Horton D.L."/>
            <person name="Alikhan N.F."/>
            <person name="Baker D."/>
            <person name="Gharbi K."/>
            <person name="Hall N."/>
            <person name="Watson M."/>
            <person name="Adriaenssens E.M."/>
            <person name="Foster-Nyarko E."/>
            <person name="Jarju S."/>
            <person name="Secka A."/>
            <person name="Antonio M."/>
            <person name="Oren A."/>
            <person name="Chaudhuri R.R."/>
            <person name="La Ragione R."/>
            <person name="Hildebrand F."/>
            <person name="Pallen M.J."/>
        </authorList>
    </citation>
    <scope>NUCLEOTIDE SEQUENCE</scope>
    <source>
        <strain evidence="1">CHK186-9395</strain>
    </source>
</reference>
<dbReference type="EMBL" id="DVOJ01000002">
    <property type="protein sequence ID" value="HIV01002.1"/>
    <property type="molecule type" value="Genomic_DNA"/>
</dbReference>
<evidence type="ECO:0000313" key="2">
    <source>
        <dbReference type="Proteomes" id="UP000886861"/>
    </source>
</evidence>
<reference evidence="1" key="1">
    <citation type="submission" date="2020-10" db="EMBL/GenBank/DDBJ databases">
        <authorList>
            <person name="Gilroy R."/>
        </authorList>
    </citation>
    <scope>NUCLEOTIDE SEQUENCE</scope>
    <source>
        <strain evidence="1">CHK186-9395</strain>
    </source>
</reference>
<evidence type="ECO:0000313" key="1">
    <source>
        <dbReference type="EMBL" id="HIV01002.1"/>
    </source>
</evidence>
<dbReference type="SUPFAM" id="SSF55154">
    <property type="entry name" value="CYTH-like phosphatases"/>
    <property type="match status" value="1"/>
</dbReference>
<comment type="caution">
    <text evidence="1">The sequence shown here is derived from an EMBL/GenBank/DDBJ whole genome shotgun (WGS) entry which is preliminary data.</text>
</comment>
<dbReference type="Proteomes" id="UP000886861">
    <property type="component" value="Unassembled WGS sequence"/>
</dbReference>
<dbReference type="InterPro" id="IPR033469">
    <property type="entry name" value="CYTH-like_dom_sf"/>
</dbReference>
<protein>
    <submittedName>
        <fullName evidence="1">Uncharacterized protein</fullName>
    </submittedName>
</protein>
<dbReference type="Gene3D" id="2.40.320.10">
    <property type="entry name" value="Hypothetical Protein Pfu-838710-001"/>
    <property type="match status" value="1"/>
</dbReference>
<organism evidence="1 2">
    <name type="scientific">Candidatus Caccopulliclostridium gallistercoris</name>
    <dbReference type="NCBI Taxonomy" id="2840719"/>
    <lineage>
        <taxon>Bacteria</taxon>
        <taxon>Bacillati</taxon>
        <taxon>Bacillota</taxon>
        <taxon>Clostridia</taxon>
        <taxon>Candidatus Caccopulliclostridium</taxon>
    </lineage>
</organism>
<gene>
    <name evidence="1" type="ORF">IAA62_00350</name>
</gene>
<proteinExistence type="predicted"/>
<accession>A0A9D1SYK5</accession>
<sequence>MRKVYLLKKLPSNLLKKCQYEEVTEFFKFSRRHEAERYFNEGAYYYVDIEDILTKMVPKETYEKNLKHADGRVLKKFRYKLPLVRAEEAYLDVYKGELEGVNLIRIRAYKKNNFRKLGWFGEDVTNDPTYSIYSLTHSKVVDLKKQEEMER</sequence>
<name>A0A9D1SYK5_9FIRM</name>
<dbReference type="AlphaFoldDB" id="A0A9D1SYK5"/>